<evidence type="ECO:0000313" key="9">
    <source>
        <dbReference type="EMBL" id="WAT97022.1"/>
    </source>
</evidence>
<dbReference type="Proteomes" id="UP000429552">
    <property type="component" value="Unassembled WGS sequence"/>
</dbReference>
<dbReference type="SMART" id="SM00220">
    <property type="entry name" value="S_TKc"/>
    <property type="match status" value="1"/>
</dbReference>
<dbReference type="PROSITE" id="PS50011">
    <property type="entry name" value="PROTEIN_KINASE_DOM"/>
    <property type="match status" value="1"/>
</dbReference>
<keyword evidence="1" id="KW-0808">Transferase</keyword>
<feature type="domain" description="Protein kinase" evidence="7">
    <location>
        <begin position="16"/>
        <end position="268"/>
    </location>
</feature>
<keyword evidence="2 5" id="KW-0547">Nucleotide-binding</keyword>
<dbReference type="GO" id="GO:0004674">
    <property type="term" value="F:protein serine/threonine kinase activity"/>
    <property type="evidence" value="ECO:0007669"/>
    <property type="project" value="TreeGrafter"/>
</dbReference>
<dbReference type="EMBL" id="BLIP01000001">
    <property type="protein sequence ID" value="GFE22455.1"/>
    <property type="molecule type" value="Genomic_DNA"/>
</dbReference>
<evidence type="ECO:0000313" key="11">
    <source>
        <dbReference type="Proteomes" id="UP001210609"/>
    </source>
</evidence>
<protein>
    <submittedName>
        <fullName evidence="9">Protein kinase</fullName>
    </submittedName>
</protein>
<dbReference type="Proteomes" id="UP001210609">
    <property type="component" value="Chromosome"/>
</dbReference>
<evidence type="ECO:0000259" key="7">
    <source>
        <dbReference type="PROSITE" id="PS50011"/>
    </source>
</evidence>
<sequence>MPFPLAHDDPPGLGPYRLLARLGSGGMGTVYLARSPGGRTLALKTMHARIAATTEFRTRFRLEADAARVIGGRYGAQVVEADPLAATPWMATEYVLGPPLDDAVELAGPLPEASVRALGAALCGALGQLHHSDVVHRDLKPSNIMVTAHGPKVIDFGIARALGDDRLTHTGAAVGTPAFMSPEQATGQEHTPAGDVFALAGVLVFAATGRGPFGDGQPADLLYRVRYSEPDLTGTPAALVPVLSRALAKDPAERPSTAELAAQLHDGGGEFADHLPDAVLAEIGRRAGEVWQLVPQRLPAPPDQPATVPSADVPAAGGLSRRGLLMAGAGSVLGVAGAGAGVWAWLGRDQPTPGPATGPGYTKPKPGPSVSALKKKKLDSVWQKQISGPDEDQNPEVPLVAGDQIVMVSDAEARGVDAKSGESRWTFSLSFDERWQVASDGARVYRITREEEREKGSMFPKSVSWFLARVDLATGKAGKNLAPVSDDQHNGLDSRLLAVVDDTAYLAISHGKAKKYERQLPWSVVALDLTNGSRKWTDPLPFQAAESDENHFLSAKVVGNRLVLLQQMNDGTVRIVARDLRTGKVAWDKPWKGADRRYVRDPLTADDQHLYLGHGPLRALRLSDGGQAWDTSGTRPGKTYGPPVLKDGVLYAVEEDLGLVAFGTGGGKPRWTEKSWEGKSADHLVRPVIGSEYAYSYSITGTFLRAVGLTSHTTEQLYKTSGKKFTAHEKSRTVIASGPDFLAGFPLR</sequence>
<dbReference type="AlphaFoldDB" id="A0A640TKN0"/>
<evidence type="ECO:0000313" key="10">
    <source>
        <dbReference type="Proteomes" id="UP000429552"/>
    </source>
</evidence>
<dbReference type="SUPFAM" id="SSF50998">
    <property type="entry name" value="Quinoprotein alcohol dehydrogenase-like"/>
    <property type="match status" value="1"/>
</dbReference>
<dbReference type="EMBL" id="CP114202">
    <property type="protein sequence ID" value="WAT97022.1"/>
    <property type="molecule type" value="Genomic_DNA"/>
</dbReference>
<dbReference type="Gene3D" id="2.130.10.10">
    <property type="entry name" value="YVTN repeat-like/Quinoprotein amine dehydrogenase"/>
    <property type="match status" value="1"/>
</dbReference>
<evidence type="ECO:0000256" key="2">
    <source>
        <dbReference type="ARBA" id="ARBA00022741"/>
    </source>
</evidence>
<dbReference type="InterPro" id="IPR017441">
    <property type="entry name" value="Protein_kinase_ATP_BS"/>
</dbReference>
<dbReference type="Pfam" id="PF13360">
    <property type="entry name" value="PQQ_2"/>
    <property type="match status" value="2"/>
</dbReference>
<keyword evidence="3 9" id="KW-0418">Kinase</keyword>
<feature type="region of interest" description="Disordered" evidence="6">
    <location>
        <begin position="350"/>
        <end position="370"/>
    </location>
</feature>
<name>A0A640TKN0_STRNI</name>
<dbReference type="InterPro" id="IPR002372">
    <property type="entry name" value="PQQ_rpt_dom"/>
</dbReference>
<evidence type="ECO:0000256" key="3">
    <source>
        <dbReference type="ARBA" id="ARBA00022777"/>
    </source>
</evidence>
<dbReference type="Gene3D" id="3.30.200.20">
    <property type="entry name" value="Phosphorylase Kinase, domain 1"/>
    <property type="match status" value="1"/>
</dbReference>
<dbReference type="GO" id="GO:0005524">
    <property type="term" value="F:ATP binding"/>
    <property type="evidence" value="ECO:0007669"/>
    <property type="project" value="UniProtKB-UniRule"/>
</dbReference>
<dbReference type="Gene3D" id="1.10.510.10">
    <property type="entry name" value="Transferase(Phosphotransferase) domain 1"/>
    <property type="match status" value="1"/>
</dbReference>
<dbReference type="InterPro" id="IPR008271">
    <property type="entry name" value="Ser/Thr_kinase_AS"/>
</dbReference>
<dbReference type="CDD" id="cd14014">
    <property type="entry name" value="STKc_PknB_like"/>
    <property type="match status" value="1"/>
</dbReference>
<dbReference type="PROSITE" id="PS00107">
    <property type="entry name" value="PROTEIN_KINASE_ATP"/>
    <property type="match status" value="1"/>
</dbReference>
<evidence type="ECO:0000256" key="6">
    <source>
        <dbReference type="SAM" id="MobiDB-lite"/>
    </source>
</evidence>
<dbReference type="InterPro" id="IPR011047">
    <property type="entry name" value="Quinoprotein_ADH-like_sf"/>
</dbReference>
<accession>A0A640TKN0</accession>
<dbReference type="InterPro" id="IPR015943">
    <property type="entry name" value="WD40/YVTN_repeat-like_dom_sf"/>
</dbReference>
<dbReference type="InterPro" id="IPR011009">
    <property type="entry name" value="Kinase-like_dom_sf"/>
</dbReference>
<dbReference type="PANTHER" id="PTHR43289">
    <property type="entry name" value="MITOGEN-ACTIVATED PROTEIN KINASE KINASE KINASE 20-RELATED"/>
    <property type="match status" value="1"/>
</dbReference>
<proteinExistence type="predicted"/>
<evidence type="ECO:0000256" key="1">
    <source>
        <dbReference type="ARBA" id="ARBA00022679"/>
    </source>
</evidence>
<dbReference type="PROSITE" id="PS00108">
    <property type="entry name" value="PROTEIN_KINASE_ST"/>
    <property type="match status" value="1"/>
</dbReference>
<evidence type="ECO:0000256" key="5">
    <source>
        <dbReference type="PROSITE-ProRule" id="PRU10141"/>
    </source>
</evidence>
<feature type="binding site" evidence="5">
    <location>
        <position position="44"/>
    </location>
    <ligand>
        <name>ATP</name>
        <dbReference type="ChEBI" id="CHEBI:30616"/>
    </ligand>
</feature>
<reference evidence="9 11" key="2">
    <citation type="submission" date="2022-12" db="EMBL/GenBank/DDBJ databases">
        <authorList>
            <person name="Ruckert C."/>
            <person name="Busche T."/>
            <person name="Kalinowski J."/>
            <person name="Wittmann C."/>
        </authorList>
    </citation>
    <scope>NUCLEOTIDE SEQUENCE [LARGE SCALE GENOMIC DNA]</scope>
    <source>
        <strain evidence="9 11">DSM 40555</strain>
    </source>
</reference>
<evidence type="ECO:0000313" key="8">
    <source>
        <dbReference type="EMBL" id="GFE22455.1"/>
    </source>
</evidence>
<evidence type="ECO:0000256" key="4">
    <source>
        <dbReference type="ARBA" id="ARBA00022840"/>
    </source>
</evidence>
<keyword evidence="4 5" id="KW-0067">ATP-binding</keyword>
<reference evidence="8 10" key="1">
    <citation type="submission" date="2019-12" db="EMBL/GenBank/DDBJ databases">
        <title>Whole genome shotgun sequence of Streptomyces libani subsp. libani NBRC 13452.</title>
        <authorList>
            <person name="Ichikawa N."/>
            <person name="Kimura A."/>
            <person name="Kitahashi Y."/>
            <person name="Komaki H."/>
            <person name="Tamura T."/>
        </authorList>
    </citation>
    <scope>NUCLEOTIDE SEQUENCE [LARGE SCALE GENOMIC DNA]</scope>
    <source>
        <strain evidence="8 10">NBRC 13452</strain>
    </source>
</reference>
<dbReference type="Pfam" id="PF00069">
    <property type="entry name" value="Pkinase"/>
    <property type="match status" value="1"/>
</dbReference>
<dbReference type="InterPro" id="IPR000719">
    <property type="entry name" value="Prot_kinase_dom"/>
</dbReference>
<organism evidence="8 10">
    <name type="scientific">Streptomyces nigrescens</name>
    <dbReference type="NCBI Taxonomy" id="1920"/>
    <lineage>
        <taxon>Bacteria</taxon>
        <taxon>Bacillati</taxon>
        <taxon>Actinomycetota</taxon>
        <taxon>Actinomycetes</taxon>
        <taxon>Kitasatosporales</taxon>
        <taxon>Streptomycetaceae</taxon>
        <taxon>Streptomyces</taxon>
    </lineage>
</organism>
<dbReference type="RefSeq" id="WP_159486477.1">
    <property type="nucleotide sequence ID" value="NZ_BLIP01000001.1"/>
</dbReference>
<dbReference type="SUPFAM" id="SSF56112">
    <property type="entry name" value="Protein kinase-like (PK-like)"/>
    <property type="match status" value="1"/>
</dbReference>
<dbReference type="PANTHER" id="PTHR43289:SF34">
    <property type="entry name" value="SERINE_THREONINE-PROTEIN KINASE YBDM-RELATED"/>
    <property type="match status" value="1"/>
</dbReference>
<keyword evidence="11" id="KW-1185">Reference proteome</keyword>
<gene>
    <name evidence="8" type="ORF">Sliba_29080</name>
    <name evidence="9" type="ORF">STRLI_002910</name>
</gene>